<dbReference type="RefSeq" id="XP_013995944.2">
    <property type="nucleotide sequence ID" value="XM_014140469.2"/>
</dbReference>
<accession>A0A1S3LZ32</accession>
<dbReference type="Gene3D" id="1.20.890.10">
    <property type="entry name" value="cAMP-dependent protein kinase regulatory subunit, dimerization-anchoring domain"/>
    <property type="match status" value="1"/>
</dbReference>
<protein>
    <submittedName>
        <fullName evidence="3">Uncharacterized protein</fullName>
    </submittedName>
</protein>
<feature type="compositionally biased region" description="Polar residues" evidence="1">
    <location>
        <begin position="476"/>
        <end position="488"/>
    </location>
</feature>
<feature type="region of interest" description="Disordered" evidence="1">
    <location>
        <begin position="456"/>
        <end position="488"/>
    </location>
</feature>
<sequence length="488" mass="52924">MSKHVKPLIPNGLITILSGFSRAYLRKRPTDLGLFAMYYCMELRKYRDEIATYSPNKLVKDFHKHRAERLCDNAYEEELLKYGYKVTSKEDVTFNALEITSQDLQILGSSERQINRRYSTTTSPCGEQVNNITAPSAMDLQVNQTLGSAAMELGALVGNIVPTTSSSPFQPTNNNANTQHVAHASSQAVAGLASTENKTGEVASQVKPGSAEIFASSSCEASISGQACVPQHYTPTSQEGGYACAAMPTEIPCYPRFPQNYPTYPPPPPYLPGFHPYYLDLMSGQYVQPSCRCQRYGRVVYRPPGQPVLPQCHHAAPLPVPQCTHQHLSPSASCIQVAPTMGPSCPSGLQSPFSRCIPVPVLANHFGSLYYRPKQRPRMATGVPGCRSECLPTSRRLNCTSCNVSDSSSYAPEPAAQASYHGGYRGQCGGDAIHGPVPAGALRSLYAPVPCPIGLQRRDAPAQRPGSAPTRRVVPLTTQNQNSPFPSS</sequence>
<dbReference type="SUPFAM" id="SSF47391">
    <property type="entry name" value="Dimerization-anchoring domain of cAMP-dependent PK regulatory subunit"/>
    <property type="match status" value="1"/>
</dbReference>
<dbReference type="AlphaFoldDB" id="A0A1S3LZ32"/>
<dbReference type="GeneID" id="106569283"/>
<gene>
    <name evidence="3" type="primary">LOC106569283</name>
</gene>
<proteinExistence type="predicted"/>
<evidence type="ECO:0000313" key="2">
    <source>
        <dbReference type="Proteomes" id="UP001652741"/>
    </source>
</evidence>
<organism evidence="2 3">
    <name type="scientific">Salmo salar</name>
    <name type="common">Atlantic salmon</name>
    <dbReference type="NCBI Taxonomy" id="8030"/>
    <lineage>
        <taxon>Eukaryota</taxon>
        <taxon>Metazoa</taxon>
        <taxon>Chordata</taxon>
        <taxon>Craniata</taxon>
        <taxon>Vertebrata</taxon>
        <taxon>Euteleostomi</taxon>
        <taxon>Actinopterygii</taxon>
        <taxon>Neopterygii</taxon>
        <taxon>Teleostei</taxon>
        <taxon>Protacanthopterygii</taxon>
        <taxon>Salmoniformes</taxon>
        <taxon>Salmonidae</taxon>
        <taxon>Salmoninae</taxon>
        <taxon>Salmo</taxon>
    </lineage>
</organism>
<reference evidence="3" key="1">
    <citation type="submission" date="2025-08" db="UniProtKB">
        <authorList>
            <consortium name="RefSeq"/>
        </authorList>
    </citation>
    <scope>IDENTIFICATION</scope>
</reference>
<evidence type="ECO:0000256" key="1">
    <source>
        <dbReference type="SAM" id="MobiDB-lite"/>
    </source>
</evidence>
<name>A0A1S3LZ32_SALSA</name>
<dbReference type="KEGG" id="sasa:106569283"/>
<dbReference type="Proteomes" id="UP001652741">
    <property type="component" value="Chromosome ssa14"/>
</dbReference>
<keyword evidence="2" id="KW-1185">Reference proteome</keyword>
<evidence type="ECO:0000313" key="3">
    <source>
        <dbReference type="RefSeq" id="XP_013995944.2"/>
    </source>
</evidence>